<name>A0A812EV48_ACAPH</name>
<evidence type="ECO:0000256" key="1">
    <source>
        <dbReference type="ARBA" id="ARBA00004141"/>
    </source>
</evidence>
<evidence type="ECO:0000256" key="6">
    <source>
        <dbReference type="RuleBase" id="RU361206"/>
    </source>
</evidence>
<keyword evidence="4 6" id="KW-1133">Transmembrane helix</keyword>
<dbReference type="GO" id="GO:0016192">
    <property type="term" value="P:vesicle-mediated transport"/>
    <property type="evidence" value="ECO:0007669"/>
    <property type="project" value="TreeGrafter"/>
</dbReference>
<evidence type="ECO:0000313" key="8">
    <source>
        <dbReference type="Proteomes" id="UP000597762"/>
    </source>
</evidence>
<gene>
    <name evidence="7" type="ORF">SPHA_80846</name>
</gene>
<dbReference type="Proteomes" id="UP000597762">
    <property type="component" value="Unassembled WGS sequence"/>
</dbReference>
<sequence>MIIIYLTLMLSPAIMDGTEDVILNFGEEDEVDRRKKVKHPFAVFFHLVFRCASIVAYLFCGWFSSSFIASFVLIVLFLSMDFWAVKNVTGRLLVGLRWWNYVDEDGQSHWVFESRKGSAKNKITAVESQIFWLSLVICQIIWIILFFGTIFTLNFEWFMVVVVGIIMNGANVYGYVRCKLGSKKSISSVASNFLGKQIFQSLKIGVVPEKTPENMNESKFSN</sequence>
<evidence type="ECO:0000256" key="4">
    <source>
        <dbReference type="ARBA" id="ARBA00022989"/>
    </source>
</evidence>
<dbReference type="PANTHER" id="PTHR13019:SF25">
    <property type="entry name" value="GOLGI APPARATUS MEMBRANE PROTEIN TVP23 HOMOLOG"/>
    <property type="match status" value="1"/>
</dbReference>
<feature type="transmembrane region" description="Helical" evidence="6">
    <location>
        <begin position="130"/>
        <end position="151"/>
    </location>
</feature>
<dbReference type="PANTHER" id="PTHR13019">
    <property type="entry name" value="GOLGI APPARATUS MEMBRANE PROTEIN TVP23"/>
    <property type="match status" value="1"/>
</dbReference>
<accession>A0A812EV48</accession>
<dbReference type="GO" id="GO:0000139">
    <property type="term" value="C:Golgi membrane"/>
    <property type="evidence" value="ECO:0007669"/>
    <property type="project" value="TreeGrafter"/>
</dbReference>
<evidence type="ECO:0000256" key="2">
    <source>
        <dbReference type="ARBA" id="ARBA00005467"/>
    </source>
</evidence>
<dbReference type="AlphaFoldDB" id="A0A812EV48"/>
<organism evidence="7 8">
    <name type="scientific">Acanthosepion pharaonis</name>
    <name type="common">Pharaoh cuttlefish</name>
    <name type="synonym">Sepia pharaonis</name>
    <dbReference type="NCBI Taxonomy" id="158019"/>
    <lineage>
        <taxon>Eukaryota</taxon>
        <taxon>Metazoa</taxon>
        <taxon>Spiralia</taxon>
        <taxon>Lophotrochozoa</taxon>
        <taxon>Mollusca</taxon>
        <taxon>Cephalopoda</taxon>
        <taxon>Coleoidea</taxon>
        <taxon>Decapodiformes</taxon>
        <taxon>Sepiida</taxon>
        <taxon>Sepiina</taxon>
        <taxon>Sepiidae</taxon>
        <taxon>Acanthosepion</taxon>
    </lineage>
</organism>
<feature type="transmembrane region" description="Helical" evidence="6">
    <location>
        <begin position="41"/>
        <end position="59"/>
    </location>
</feature>
<keyword evidence="3 6" id="KW-0812">Transmembrane</keyword>
<keyword evidence="5 6" id="KW-0472">Membrane</keyword>
<keyword evidence="8" id="KW-1185">Reference proteome</keyword>
<evidence type="ECO:0000256" key="3">
    <source>
        <dbReference type="ARBA" id="ARBA00022692"/>
    </source>
</evidence>
<dbReference type="Pfam" id="PF05832">
    <property type="entry name" value="DUF846"/>
    <property type="match status" value="1"/>
</dbReference>
<dbReference type="GO" id="GO:0009306">
    <property type="term" value="P:protein secretion"/>
    <property type="evidence" value="ECO:0007669"/>
    <property type="project" value="TreeGrafter"/>
</dbReference>
<proteinExistence type="inferred from homology"/>
<reference evidence="7" key="1">
    <citation type="submission" date="2021-01" db="EMBL/GenBank/DDBJ databases">
        <authorList>
            <person name="Li R."/>
            <person name="Bekaert M."/>
        </authorList>
    </citation>
    <scope>NUCLEOTIDE SEQUENCE</scope>
    <source>
        <strain evidence="7">Farmed</strain>
    </source>
</reference>
<feature type="transmembrane region" description="Helical" evidence="6">
    <location>
        <begin position="65"/>
        <end position="85"/>
    </location>
</feature>
<comment type="caution">
    <text evidence="7">The sequence shown here is derived from an EMBL/GenBank/DDBJ whole genome shotgun (WGS) entry which is preliminary data.</text>
</comment>
<protein>
    <recommendedName>
        <fullName evidence="6">Golgi apparatus membrane protein TVP23 homolog</fullName>
    </recommendedName>
</protein>
<evidence type="ECO:0000313" key="7">
    <source>
        <dbReference type="EMBL" id="CAE1331704.1"/>
    </source>
</evidence>
<dbReference type="EMBL" id="CAHIKZ030005611">
    <property type="protein sequence ID" value="CAE1331704.1"/>
    <property type="molecule type" value="Genomic_DNA"/>
</dbReference>
<dbReference type="OrthoDB" id="2151161at2759"/>
<comment type="subcellular location">
    <subcellularLocation>
        <location evidence="1 6">Membrane</location>
        <topology evidence="1 6">Multi-pass membrane protein</topology>
    </subcellularLocation>
</comment>
<comment type="similarity">
    <text evidence="2 6">Belongs to the TVP23 family.</text>
</comment>
<evidence type="ECO:0000256" key="5">
    <source>
        <dbReference type="ARBA" id="ARBA00023136"/>
    </source>
</evidence>
<feature type="transmembrane region" description="Helical" evidence="6">
    <location>
        <begin position="157"/>
        <end position="176"/>
    </location>
</feature>
<dbReference type="InterPro" id="IPR008564">
    <property type="entry name" value="TVP23-like"/>
</dbReference>